<evidence type="ECO:0000256" key="2">
    <source>
        <dbReference type="ARBA" id="ARBA00022643"/>
    </source>
</evidence>
<dbReference type="PANTHER" id="PTHR30543:SF21">
    <property type="entry name" value="NAD(P)H-DEPENDENT FMN REDUCTASE LOT6"/>
    <property type="match status" value="1"/>
</dbReference>
<keyword evidence="2" id="KW-0288">FMN</keyword>
<keyword evidence="2" id="KW-0285">Flavoprotein</keyword>
<proteinExistence type="predicted"/>
<feature type="domain" description="NADPH-dependent FMN reductase-like" evidence="3">
    <location>
        <begin position="5"/>
        <end position="155"/>
    </location>
</feature>
<dbReference type="EMBL" id="FMUT01000017">
    <property type="protein sequence ID" value="SCZ15008.1"/>
    <property type="molecule type" value="Genomic_DNA"/>
</dbReference>
<dbReference type="Proteomes" id="UP000183031">
    <property type="component" value="Unassembled WGS sequence"/>
</dbReference>
<protein>
    <submittedName>
        <fullName evidence="4">NAD(P)H-dependent FMN reductase</fullName>
    </submittedName>
</protein>
<comment type="caution">
    <text evidence="4">The sequence shown here is derived from an EMBL/GenBank/DDBJ whole genome shotgun (WGS) entry which is preliminary data.</text>
</comment>
<name>A0A1G5LRV4_9GAMM</name>
<evidence type="ECO:0000259" key="3">
    <source>
        <dbReference type="Pfam" id="PF03358"/>
    </source>
</evidence>
<dbReference type="Gene3D" id="3.40.50.360">
    <property type="match status" value="1"/>
</dbReference>
<reference evidence="4 5" key="1">
    <citation type="submission" date="2016-10" db="EMBL/GenBank/DDBJ databases">
        <authorList>
            <person name="Varghese N."/>
            <person name="Submissions S."/>
        </authorList>
    </citation>
    <scope>NUCLEOTIDE SEQUENCE [LARGE SCALE GENOMIC DNA]</scope>
    <source>
        <strain evidence="4 5">CGMCC 1.6853</strain>
    </source>
</reference>
<evidence type="ECO:0000256" key="1">
    <source>
        <dbReference type="ARBA" id="ARBA00001917"/>
    </source>
</evidence>
<dbReference type="PANTHER" id="PTHR30543">
    <property type="entry name" value="CHROMATE REDUCTASE"/>
    <property type="match status" value="1"/>
</dbReference>
<dbReference type="Pfam" id="PF03358">
    <property type="entry name" value="FMN_red"/>
    <property type="match status" value="1"/>
</dbReference>
<evidence type="ECO:0000313" key="4">
    <source>
        <dbReference type="EMBL" id="SCZ15008.1"/>
    </source>
</evidence>
<dbReference type="SUPFAM" id="SSF52218">
    <property type="entry name" value="Flavoproteins"/>
    <property type="match status" value="1"/>
</dbReference>
<dbReference type="InterPro" id="IPR050712">
    <property type="entry name" value="NAD(P)H-dep_reductase"/>
</dbReference>
<accession>A0A1G5LRV4</accession>
<evidence type="ECO:0000313" key="5">
    <source>
        <dbReference type="Proteomes" id="UP000183031"/>
    </source>
</evidence>
<comment type="cofactor">
    <cofactor evidence="1">
        <name>FMN</name>
        <dbReference type="ChEBI" id="CHEBI:58210"/>
    </cofactor>
</comment>
<gene>
    <name evidence="4" type="ORF">SAMN02927935_04704</name>
</gene>
<dbReference type="InterPro" id="IPR029039">
    <property type="entry name" value="Flavoprotein-like_sf"/>
</dbReference>
<organism evidence="4 5">
    <name type="scientific">Serratia nematodiphila</name>
    <dbReference type="NCBI Taxonomy" id="458197"/>
    <lineage>
        <taxon>Bacteria</taxon>
        <taxon>Pseudomonadati</taxon>
        <taxon>Pseudomonadota</taxon>
        <taxon>Gammaproteobacteria</taxon>
        <taxon>Enterobacterales</taxon>
        <taxon>Yersiniaceae</taxon>
        <taxon>Serratia</taxon>
    </lineage>
</organism>
<keyword evidence="5" id="KW-1185">Reference proteome</keyword>
<sequence>MNGYNILILSGSTRAGSYNQQLADLFGEYIESKGAKAIMLYLSKYPLPLYEQDIEVSSFPENAFILHEIFSQSDGVAIFCPEYNASYPPIISNLLAWLSRVEGGGAAIFSKPYALGSASPGSLGGYRGLMSLRQSLVLQLGSMVLPEVITLPFAHHEFTTQGRIKNERAIEHLEKMAIALLKYVQVFSGK</sequence>
<dbReference type="InterPro" id="IPR005025">
    <property type="entry name" value="FMN_Rdtase-like_dom"/>
</dbReference>
<dbReference type="RefSeq" id="WP_072010132.1">
    <property type="nucleotide sequence ID" value="NZ_CBCSIN010000028.1"/>
</dbReference>